<feature type="region of interest" description="Disordered" evidence="1">
    <location>
        <begin position="562"/>
        <end position="582"/>
    </location>
</feature>
<keyword evidence="4" id="KW-1185">Reference proteome</keyword>
<dbReference type="EMBL" id="JAGDFL010000025">
    <property type="protein sequence ID" value="KAG7400678.1"/>
    <property type="molecule type" value="Genomic_DNA"/>
</dbReference>
<dbReference type="Proteomes" id="UP000693981">
    <property type="component" value="Unassembled WGS sequence"/>
</dbReference>
<name>A0A8T1X8N1_9STRA</name>
<reference evidence="3" key="1">
    <citation type="submission" date="2021-02" db="EMBL/GenBank/DDBJ databases">
        <authorList>
            <person name="Palmer J.M."/>
        </authorList>
    </citation>
    <scope>NUCLEOTIDE SEQUENCE</scope>
    <source>
        <strain evidence="3">SCRP23</strain>
    </source>
</reference>
<evidence type="ECO:0000256" key="1">
    <source>
        <dbReference type="SAM" id="MobiDB-lite"/>
    </source>
</evidence>
<accession>A0A8T1X8N1</accession>
<feature type="compositionally biased region" description="Low complexity" evidence="1">
    <location>
        <begin position="426"/>
        <end position="439"/>
    </location>
</feature>
<feature type="region of interest" description="Disordered" evidence="1">
    <location>
        <begin position="395"/>
        <end position="445"/>
    </location>
</feature>
<dbReference type="PANTHER" id="PTHR13510">
    <property type="entry name" value="FYVE-FINGER-CONTAINING RAB5 EFFECTOR PROTEIN RABENOSYN-5-RELATED"/>
    <property type="match status" value="1"/>
</dbReference>
<evidence type="ECO:0000313" key="4">
    <source>
        <dbReference type="Proteomes" id="UP000693981"/>
    </source>
</evidence>
<dbReference type="CDD" id="cd00065">
    <property type="entry name" value="FYVE_like_SF"/>
    <property type="match status" value="1"/>
</dbReference>
<evidence type="ECO:0000256" key="2">
    <source>
        <dbReference type="SAM" id="SignalP"/>
    </source>
</evidence>
<organism evidence="3 4">
    <name type="scientific">Phytophthora boehmeriae</name>
    <dbReference type="NCBI Taxonomy" id="109152"/>
    <lineage>
        <taxon>Eukaryota</taxon>
        <taxon>Sar</taxon>
        <taxon>Stramenopiles</taxon>
        <taxon>Oomycota</taxon>
        <taxon>Peronosporomycetes</taxon>
        <taxon>Peronosporales</taxon>
        <taxon>Peronosporaceae</taxon>
        <taxon>Phytophthora</taxon>
    </lineage>
</organism>
<feature type="compositionally biased region" description="Polar residues" evidence="1">
    <location>
        <begin position="562"/>
        <end position="572"/>
    </location>
</feature>
<dbReference type="PANTHER" id="PTHR13510:SF44">
    <property type="entry name" value="RABENOSYN-5"/>
    <property type="match status" value="1"/>
</dbReference>
<feature type="compositionally biased region" description="Polar residues" evidence="1">
    <location>
        <begin position="395"/>
        <end position="405"/>
    </location>
</feature>
<sequence length="620" mass="70064">MFRYRHKLATVALLRITFVLPEVRAQIPFLPVGRKSAVPKPFSMMFPLPLDFFPPLRLSKQEAQSFLQWGDSLLQQTIDAYHREQFDTQEQRERKWKPIKQRHNLTVYRRRKLKDDSEYKYLCTGRIDGTLDEVVMGRYADNTPDFRRISGVYREDIVDCAVLGVIRKKSVEDPFFLSCFKWMTVESPGKGIVKNRDVCWYEQVGMTRDRNGKEIGYTLTESVELPTCPLFNECVRAKFSICYLYKRNKSGGVKVYMRGKNDAGGKVVDWVADIKSAELWLRIEQAMPVAHAVIATALVEAGKHTVRPFITHGKCEVCHAKASGFLSSSKQCSVCHRLTCSNCVAKVRVLSFHDFRVPHHEQFCKRCLRLIHQVDLRAPESVQNLVEYAATSLTGPENSENSFFSSRGRRYTDDSGEAGDDHFNTASASSSQSNSSGGSYRALPQPVIGMNHQDETVLYYPPPERTAPPPMHPGQPAQSNHVMPGPISLPAAPVTIYDEPLSHKTSRSVDASTGHRRHSRTAPPSNAMEDFYARRDSDLLMAQPKMANRSKSYGNVRQNLARNSGLSGNFTSPKAVERNGADSTTDSLMAQILQMNLIAEQSRQQTRDNLKLARQLSHNR</sequence>
<evidence type="ECO:0000313" key="3">
    <source>
        <dbReference type="EMBL" id="KAG7400678.1"/>
    </source>
</evidence>
<dbReference type="InterPro" id="IPR052727">
    <property type="entry name" value="Rab4/Rab5_effector"/>
</dbReference>
<dbReference type="AlphaFoldDB" id="A0A8T1X8N1"/>
<gene>
    <name evidence="3" type="ORF">PHYBOEH_004725</name>
</gene>
<protein>
    <recommendedName>
        <fullName evidence="5">FYVE-type domain-containing protein</fullName>
    </recommendedName>
</protein>
<evidence type="ECO:0008006" key="5">
    <source>
        <dbReference type="Google" id="ProtNLM"/>
    </source>
</evidence>
<feature type="signal peptide" evidence="2">
    <location>
        <begin position="1"/>
        <end position="25"/>
    </location>
</feature>
<keyword evidence="2" id="KW-0732">Signal</keyword>
<proteinExistence type="predicted"/>
<comment type="caution">
    <text evidence="3">The sequence shown here is derived from an EMBL/GenBank/DDBJ whole genome shotgun (WGS) entry which is preliminary data.</text>
</comment>
<dbReference type="OrthoDB" id="99151at2759"/>
<feature type="region of interest" description="Disordered" evidence="1">
    <location>
        <begin position="505"/>
        <end position="526"/>
    </location>
</feature>
<feature type="chain" id="PRO_5035760404" description="FYVE-type domain-containing protein" evidence="2">
    <location>
        <begin position="26"/>
        <end position="620"/>
    </location>
</feature>